<evidence type="ECO:0000313" key="2">
    <source>
        <dbReference type="EMBL" id="KAK7068761.1"/>
    </source>
</evidence>
<protein>
    <recommendedName>
        <fullName evidence="4">Thyroid transcription factor 1-associated protein 26</fullName>
    </recommendedName>
</protein>
<accession>A0AAN8WMK9</accession>
<gene>
    <name evidence="2" type="ORF">SK128_020376</name>
</gene>
<feature type="non-terminal residue" evidence="2">
    <location>
        <position position="1"/>
    </location>
</feature>
<evidence type="ECO:0000313" key="3">
    <source>
        <dbReference type="Proteomes" id="UP001381693"/>
    </source>
</evidence>
<proteinExistence type="predicted"/>
<comment type="caution">
    <text evidence="2">The sequence shown here is derived from an EMBL/GenBank/DDBJ whole genome shotgun (WGS) entry which is preliminary data.</text>
</comment>
<feature type="compositionally biased region" description="Basic residues" evidence="1">
    <location>
        <begin position="140"/>
        <end position="157"/>
    </location>
</feature>
<dbReference type="InterPro" id="IPR013730">
    <property type="entry name" value="Fyv7/TAP26"/>
</dbReference>
<dbReference type="Proteomes" id="UP001381693">
    <property type="component" value="Unassembled WGS sequence"/>
</dbReference>
<dbReference type="Pfam" id="PF08524">
    <property type="entry name" value="rRNA_processing"/>
    <property type="match status" value="1"/>
</dbReference>
<dbReference type="AlphaFoldDB" id="A0AAN8WMK9"/>
<feature type="region of interest" description="Disordered" evidence="1">
    <location>
        <begin position="131"/>
        <end position="157"/>
    </location>
</feature>
<organism evidence="2 3">
    <name type="scientific">Halocaridina rubra</name>
    <name type="common">Hawaiian red shrimp</name>
    <dbReference type="NCBI Taxonomy" id="373956"/>
    <lineage>
        <taxon>Eukaryota</taxon>
        <taxon>Metazoa</taxon>
        <taxon>Ecdysozoa</taxon>
        <taxon>Arthropoda</taxon>
        <taxon>Crustacea</taxon>
        <taxon>Multicrustacea</taxon>
        <taxon>Malacostraca</taxon>
        <taxon>Eumalacostraca</taxon>
        <taxon>Eucarida</taxon>
        <taxon>Decapoda</taxon>
        <taxon>Pleocyemata</taxon>
        <taxon>Caridea</taxon>
        <taxon>Atyoidea</taxon>
        <taxon>Atyidae</taxon>
        <taxon>Halocaridina</taxon>
    </lineage>
</organism>
<evidence type="ECO:0008006" key="4">
    <source>
        <dbReference type="Google" id="ProtNLM"/>
    </source>
</evidence>
<sequence>GQIKRPFPLQSWRVVARLSCRNFYQFTKLSISKLIICSEMEEINGKTFKKPFNKRAHFRHKYKKNFGSQQEGHGKALLQKKEVMQQYFKEKKFERKKGTWQTPYQSISRADEPEQDRFSLLSNAISGVSEESSKECSSKTYRKHNPSSLKRAKGHRQNKIAERAKYRELREQRYKDIEAAALRRKEERLKRNKKLSQFTKKGQPVMRGRIELMLEKLEREIN</sequence>
<dbReference type="EMBL" id="JAXCGZ010017131">
    <property type="protein sequence ID" value="KAK7068761.1"/>
    <property type="molecule type" value="Genomic_DNA"/>
</dbReference>
<name>A0AAN8WMK9_HALRR</name>
<evidence type="ECO:0000256" key="1">
    <source>
        <dbReference type="SAM" id="MobiDB-lite"/>
    </source>
</evidence>
<keyword evidence="3" id="KW-1185">Reference proteome</keyword>
<reference evidence="2 3" key="1">
    <citation type="submission" date="2023-11" db="EMBL/GenBank/DDBJ databases">
        <title>Halocaridina rubra genome assembly.</title>
        <authorList>
            <person name="Smith C."/>
        </authorList>
    </citation>
    <scope>NUCLEOTIDE SEQUENCE [LARGE SCALE GENOMIC DNA]</scope>
    <source>
        <strain evidence="2">EP-1</strain>
        <tissue evidence="2">Whole</tissue>
    </source>
</reference>